<dbReference type="RefSeq" id="WP_151106233.1">
    <property type="nucleotide sequence ID" value="NZ_WAEM01000001.1"/>
</dbReference>
<dbReference type="InterPro" id="IPR037481">
    <property type="entry name" value="LacX"/>
</dbReference>
<dbReference type="GO" id="GO:0030246">
    <property type="term" value="F:carbohydrate binding"/>
    <property type="evidence" value="ECO:0007669"/>
    <property type="project" value="InterPro"/>
</dbReference>
<reference evidence="4 5" key="1">
    <citation type="submission" date="2019-09" db="EMBL/GenBank/DDBJ databases">
        <title>Flavobacterium sp. nov., isolated from glacier ice.</title>
        <authorList>
            <person name="Liu Q."/>
        </authorList>
    </citation>
    <scope>NUCLEOTIDE SEQUENCE [LARGE SCALE GENOMIC DNA]</scope>
    <source>
        <strain evidence="4 5">NBRC 112527</strain>
    </source>
</reference>
<dbReference type="PANTHER" id="PTHR11122">
    <property type="entry name" value="APOSPORY-ASSOCIATED PROTEIN C-RELATED"/>
    <property type="match status" value="1"/>
</dbReference>
<dbReference type="EMBL" id="WAEM01000001">
    <property type="protein sequence ID" value="KAB1158040.1"/>
    <property type="molecule type" value="Genomic_DNA"/>
</dbReference>
<protein>
    <submittedName>
        <fullName evidence="4">Aldose 1-epimerase family protein</fullName>
    </submittedName>
</protein>
<dbReference type="PANTHER" id="PTHR11122:SF13">
    <property type="entry name" value="GLUCOSE-6-PHOSPHATE 1-EPIMERASE"/>
    <property type="match status" value="1"/>
</dbReference>
<evidence type="ECO:0000313" key="5">
    <source>
        <dbReference type="Proteomes" id="UP000490922"/>
    </source>
</evidence>
<dbReference type="InterPro" id="IPR008183">
    <property type="entry name" value="Aldose_1/G6P_1-epimerase"/>
</dbReference>
<keyword evidence="5" id="KW-1185">Reference proteome</keyword>
<dbReference type="InterPro" id="IPR011013">
    <property type="entry name" value="Gal_mutarotase_sf_dom"/>
</dbReference>
<keyword evidence="3" id="KW-0106">Calcium</keyword>
<dbReference type="Proteomes" id="UP000490922">
    <property type="component" value="Unassembled WGS sequence"/>
</dbReference>
<evidence type="ECO:0000256" key="1">
    <source>
        <dbReference type="ARBA" id="ARBA00001913"/>
    </source>
</evidence>
<dbReference type="Gene3D" id="2.70.98.10">
    <property type="match status" value="1"/>
</dbReference>
<dbReference type="AlphaFoldDB" id="A0A7J5AKN5"/>
<dbReference type="GO" id="GO:0005975">
    <property type="term" value="P:carbohydrate metabolic process"/>
    <property type="evidence" value="ECO:0007669"/>
    <property type="project" value="InterPro"/>
</dbReference>
<evidence type="ECO:0000313" key="4">
    <source>
        <dbReference type="EMBL" id="KAB1158040.1"/>
    </source>
</evidence>
<evidence type="ECO:0000256" key="2">
    <source>
        <dbReference type="ARBA" id="ARBA00011245"/>
    </source>
</evidence>
<dbReference type="CDD" id="cd09024">
    <property type="entry name" value="Aldose_epim_lacX"/>
    <property type="match status" value="1"/>
</dbReference>
<name>A0A7J5AKN5_9FLAO</name>
<accession>A0A7J5AKN5</accession>
<dbReference type="GO" id="GO:0016853">
    <property type="term" value="F:isomerase activity"/>
    <property type="evidence" value="ECO:0007669"/>
    <property type="project" value="InterPro"/>
</dbReference>
<dbReference type="InterPro" id="IPR014718">
    <property type="entry name" value="GH-type_carb-bd"/>
</dbReference>
<evidence type="ECO:0000256" key="3">
    <source>
        <dbReference type="ARBA" id="ARBA00022837"/>
    </source>
</evidence>
<comment type="cofactor">
    <cofactor evidence="1">
        <name>Ca(2+)</name>
        <dbReference type="ChEBI" id="CHEBI:29108"/>
    </cofactor>
</comment>
<comment type="caution">
    <text evidence="4">The sequence shown here is derived from an EMBL/GenBank/DDBJ whole genome shotgun (WGS) entry which is preliminary data.</text>
</comment>
<dbReference type="OrthoDB" id="9795355at2"/>
<dbReference type="SUPFAM" id="SSF74650">
    <property type="entry name" value="Galactose mutarotase-like"/>
    <property type="match status" value="1"/>
</dbReference>
<sequence>MKTTLKNLHSTVEINHKGAELVSFKNKLNTEYIWEGNPEFWGKHSPILFPIVGTLKNNSFVYNDTTYNLLRHGFARDVNFQLISQTNEEAVFSLLANEETLKVYPFLFELQLKYTLIENELQIAYTIFNRDNVILPFSIGAHPAFALPKDFENYALAFDETENLISYQLENDLISDVTLEHETKENILPLTYSLFEQDALIFKNLKSKKITILENDIPFLRVTYDDFAHLGIWTKNNAPFICIEPWLGYSDTIYSNGNILEKEAIQFVEPKETFVCTFIIEIL</sequence>
<comment type="subunit">
    <text evidence="2">Monomer.</text>
</comment>
<gene>
    <name evidence="4" type="ORF">F6464_02870</name>
</gene>
<dbReference type="Pfam" id="PF01263">
    <property type="entry name" value="Aldose_epim"/>
    <property type="match status" value="1"/>
</dbReference>
<proteinExistence type="predicted"/>
<organism evidence="4 5">
    <name type="scientific">Flavobacterium luteum</name>
    <dbReference type="NCBI Taxonomy" id="2026654"/>
    <lineage>
        <taxon>Bacteria</taxon>
        <taxon>Pseudomonadati</taxon>
        <taxon>Bacteroidota</taxon>
        <taxon>Flavobacteriia</taxon>
        <taxon>Flavobacteriales</taxon>
        <taxon>Flavobacteriaceae</taxon>
        <taxon>Flavobacterium</taxon>
    </lineage>
</organism>